<evidence type="ECO:0000256" key="6">
    <source>
        <dbReference type="SAM" id="Phobius"/>
    </source>
</evidence>
<dbReference type="EMBL" id="FPHM01000137">
    <property type="protein sequence ID" value="SFV69686.1"/>
    <property type="molecule type" value="Genomic_DNA"/>
</dbReference>
<protein>
    <recommendedName>
        <fullName evidence="7">GtrA/DPMS transmembrane domain-containing protein</fullName>
    </recommendedName>
</protein>
<evidence type="ECO:0000313" key="8">
    <source>
        <dbReference type="EMBL" id="SFV69686.1"/>
    </source>
</evidence>
<dbReference type="GO" id="GO:0005886">
    <property type="term" value="C:plasma membrane"/>
    <property type="evidence" value="ECO:0007669"/>
    <property type="project" value="TreeGrafter"/>
</dbReference>
<sequence>MNIKEFFEASPLRVQILKYAIFGVFSTLIHLSIAFMSMYFLKQGVIVSNVLGFLSAFTFSYLGQSKYVFNFPLSLKHASKYFVIQFASLSLSLLFSIFLFDFNSYIKTLIVIFLLPMITFVLHKVWTFKEEV</sequence>
<comment type="similarity">
    <text evidence="2">Belongs to the GtrA family.</text>
</comment>
<dbReference type="Pfam" id="PF04138">
    <property type="entry name" value="GtrA_DPMS_TM"/>
    <property type="match status" value="1"/>
</dbReference>
<dbReference type="PANTHER" id="PTHR38459">
    <property type="entry name" value="PROPHAGE BACTOPRENOL-LINKED GLUCOSE TRANSLOCASE HOMOLOG"/>
    <property type="match status" value="1"/>
</dbReference>
<accession>A0A1W1CV42</accession>
<name>A0A1W1CV42_9ZZZZ</name>
<evidence type="ECO:0000256" key="2">
    <source>
        <dbReference type="ARBA" id="ARBA00009399"/>
    </source>
</evidence>
<evidence type="ECO:0000256" key="5">
    <source>
        <dbReference type="ARBA" id="ARBA00023136"/>
    </source>
</evidence>
<evidence type="ECO:0000259" key="7">
    <source>
        <dbReference type="Pfam" id="PF04138"/>
    </source>
</evidence>
<feature type="transmembrane region" description="Helical" evidence="6">
    <location>
        <begin position="20"/>
        <end position="40"/>
    </location>
</feature>
<organism evidence="8">
    <name type="scientific">hydrothermal vent metagenome</name>
    <dbReference type="NCBI Taxonomy" id="652676"/>
    <lineage>
        <taxon>unclassified sequences</taxon>
        <taxon>metagenomes</taxon>
        <taxon>ecological metagenomes</taxon>
    </lineage>
</organism>
<gene>
    <name evidence="8" type="ORF">MNB_SV-13-919</name>
</gene>
<keyword evidence="4 6" id="KW-1133">Transmembrane helix</keyword>
<reference evidence="8" key="1">
    <citation type="submission" date="2016-10" db="EMBL/GenBank/DDBJ databases">
        <authorList>
            <person name="de Groot N.N."/>
        </authorList>
    </citation>
    <scope>NUCLEOTIDE SEQUENCE</scope>
</reference>
<keyword evidence="5 6" id="KW-0472">Membrane</keyword>
<evidence type="ECO:0000256" key="1">
    <source>
        <dbReference type="ARBA" id="ARBA00004141"/>
    </source>
</evidence>
<evidence type="ECO:0000256" key="4">
    <source>
        <dbReference type="ARBA" id="ARBA00022989"/>
    </source>
</evidence>
<dbReference type="AlphaFoldDB" id="A0A1W1CV42"/>
<dbReference type="GO" id="GO:0000271">
    <property type="term" value="P:polysaccharide biosynthetic process"/>
    <property type="evidence" value="ECO:0007669"/>
    <property type="project" value="InterPro"/>
</dbReference>
<evidence type="ECO:0000256" key="3">
    <source>
        <dbReference type="ARBA" id="ARBA00022692"/>
    </source>
</evidence>
<feature type="transmembrane region" description="Helical" evidence="6">
    <location>
        <begin position="46"/>
        <end position="69"/>
    </location>
</feature>
<keyword evidence="3 6" id="KW-0812">Transmembrane</keyword>
<feature type="domain" description="GtrA/DPMS transmembrane" evidence="7">
    <location>
        <begin position="18"/>
        <end position="128"/>
    </location>
</feature>
<dbReference type="InterPro" id="IPR007267">
    <property type="entry name" value="GtrA_DPMS_TM"/>
</dbReference>
<dbReference type="PANTHER" id="PTHR38459:SF1">
    <property type="entry name" value="PROPHAGE BACTOPRENOL-LINKED GLUCOSE TRANSLOCASE HOMOLOG"/>
    <property type="match status" value="1"/>
</dbReference>
<proteinExistence type="inferred from homology"/>
<comment type="subcellular location">
    <subcellularLocation>
        <location evidence="1">Membrane</location>
        <topology evidence="1">Multi-pass membrane protein</topology>
    </subcellularLocation>
</comment>
<feature type="transmembrane region" description="Helical" evidence="6">
    <location>
        <begin position="81"/>
        <end position="100"/>
    </location>
</feature>
<dbReference type="InterPro" id="IPR051401">
    <property type="entry name" value="GtrA_CellWall_Glycosyl"/>
</dbReference>
<feature type="transmembrane region" description="Helical" evidence="6">
    <location>
        <begin position="106"/>
        <end position="126"/>
    </location>
</feature>